<evidence type="ECO:0000313" key="2">
    <source>
        <dbReference type="EMBL" id="VAV84113.1"/>
    </source>
</evidence>
<name>A0A3B0RHG8_9ZZZZ</name>
<proteinExistence type="predicted"/>
<dbReference type="InterPro" id="IPR007569">
    <property type="entry name" value="DUF559"/>
</dbReference>
<dbReference type="PANTHER" id="PTHR38590:SF1">
    <property type="entry name" value="BLL0828 PROTEIN"/>
    <property type="match status" value="1"/>
</dbReference>
<dbReference type="SUPFAM" id="SSF52980">
    <property type="entry name" value="Restriction endonuclease-like"/>
    <property type="match status" value="1"/>
</dbReference>
<dbReference type="InterPro" id="IPR047216">
    <property type="entry name" value="Endonuclease_DUF559_bact"/>
</dbReference>
<dbReference type="PANTHER" id="PTHR38590">
    <property type="entry name" value="BLL0828 PROTEIN"/>
    <property type="match status" value="1"/>
</dbReference>
<sequence length="81" mass="9307">MDFYSSEYSLGIEIDGDYHFKEKGRKYDEDRTLKLLEAGIRILRFSNIDVLQNIEGVCEAIQLEIKKTPSPQSSPPRGEEV</sequence>
<reference evidence="2" key="1">
    <citation type="submission" date="2018-06" db="EMBL/GenBank/DDBJ databases">
        <authorList>
            <person name="Zhirakovskaya E."/>
        </authorList>
    </citation>
    <scope>NUCLEOTIDE SEQUENCE</scope>
</reference>
<dbReference type="InterPro" id="IPR011335">
    <property type="entry name" value="Restrct_endonuc-II-like"/>
</dbReference>
<dbReference type="Pfam" id="PF04480">
    <property type="entry name" value="DUF559"/>
    <property type="match status" value="1"/>
</dbReference>
<dbReference type="AlphaFoldDB" id="A0A3B0RHG8"/>
<feature type="domain" description="DUF559" evidence="1">
    <location>
        <begin position="1"/>
        <end position="65"/>
    </location>
</feature>
<accession>A0A3B0RHG8</accession>
<gene>
    <name evidence="2" type="ORF">MNBD_DELTA01-744</name>
</gene>
<protein>
    <recommendedName>
        <fullName evidence="1">DUF559 domain-containing protein</fullName>
    </recommendedName>
</protein>
<organism evidence="2">
    <name type="scientific">hydrothermal vent metagenome</name>
    <dbReference type="NCBI Taxonomy" id="652676"/>
    <lineage>
        <taxon>unclassified sequences</taxon>
        <taxon>metagenomes</taxon>
        <taxon>ecological metagenomes</taxon>
    </lineage>
</organism>
<dbReference type="Gene3D" id="3.40.960.10">
    <property type="entry name" value="VSR Endonuclease"/>
    <property type="match status" value="1"/>
</dbReference>
<dbReference type="EMBL" id="UOEA01000060">
    <property type="protein sequence ID" value="VAV84113.1"/>
    <property type="molecule type" value="Genomic_DNA"/>
</dbReference>
<evidence type="ECO:0000259" key="1">
    <source>
        <dbReference type="Pfam" id="PF04480"/>
    </source>
</evidence>